<feature type="domain" description="ATPase AAA-type core" evidence="5">
    <location>
        <begin position="825"/>
        <end position="950"/>
    </location>
</feature>
<dbReference type="InterPro" id="IPR050095">
    <property type="entry name" value="ECF_ABC_transporter_ATP-bd"/>
</dbReference>
<dbReference type="CDD" id="cd00267">
    <property type="entry name" value="ABC_ATPase"/>
    <property type="match status" value="1"/>
</dbReference>
<accession>A0ABP6X250</accession>
<keyword evidence="7" id="KW-1185">Reference proteome</keyword>
<gene>
    <name evidence="6" type="ORF">GCM10022395_08880</name>
</gene>
<evidence type="ECO:0000256" key="3">
    <source>
        <dbReference type="ARBA" id="ARBA00022840"/>
    </source>
</evidence>
<keyword evidence="3" id="KW-0067">ATP-binding</keyword>
<evidence type="ECO:0000256" key="4">
    <source>
        <dbReference type="SAM" id="Coils"/>
    </source>
</evidence>
<evidence type="ECO:0000313" key="7">
    <source>
        <dbReference type="Proteomes" id="UP001500954"/>
    </source>
</evidence>
<dbReference type="RefSeq" id="WP_345004624.1">
    <property type="nucleotide sequence ID" value="NZ_BAABCY010000027.1"/>
</dbReference>
<organism evidence="6 7">
    <name type="scientific">Snuella lapsa</name>
    <dbReference type="NCBI Taxonomy" id="870481"/>
    <lineage>
        <taxon>Bacteria</taxon>
        <taxon>Pseudomonadati</taxon>
        <taxon>Bacteroidota</taxon>
        <taxon>Flavobacteriia</taxon>
        <taxon>Flavobacteriales</taxon>
        <taxon>Flavobacteriaceae</taxon>
        <taxon>Snuella</taxon>
    </lineage>
</organism>
<proteinExistence type="predicted"/>
<name>A0ABP6X250_9FLAO</name>
<protein>
    <submittedName>
        <fullName evidence="6">AAA family ATPase</fullName>
    </submittedName>
</protein>
<evidence type="ECO:0000313" key="6">
    <source>
        <dbReference type="EMBL" id="GAA3560303.1"/>
    </source>
</evidence>
<dbReference type="InterPro" id="IPR003959">
    <property type="entry name" value="ATPase_AAA_core"/>
</dbReference>
<evidence type="ECO:0000256" key="1">
    <source>
        <dbReference type="ARBA" id="ARBA00022448"/>
    </source>
</evidence>
<dbReference type="Proteomes" id="UP001500954">
    <property type="component" value="Unassembled WGS sequence"/>
</dbReference>
<sequence length="1008" mass="116899">MKDKFIKGANWRKWDLHFHAPSEYTCAKNDQFEGDSLQDKQDKFIEELKQVQDVSVLGVTDYFSLDGYKLVLDRKDELSHFDFIVPNIELRITPVTGSNKKINLHIIPNPEALEIDGIERFLHKFEFGAENYTCSKKDLIKLGRNVSRVDISEEAAFKKGLNEFTISYDTFFKEYNKLSDNLKNNILIGISNNSGDGASGIKDLQGIRDILYSGVHFIFSAQDSDRIYFSGKGVDSIEQIINFYGKLLPCIHGSDYHGSKDGSLICVPDLNRFCWIKADTTFEGLKQVLIEPIERVFIGEEPAIFKKVHNNQTKYIKHLEINKVPEYSDQFGKWFENVNIELNSELVAIIGNKGSGKSAIADILALCGNFNKPDSFSFLNKNKFRKGSLAKHFMGKITWESGVESQFQLDENPDPDELPRVKYLPQGDFEDLTNEIDKAKAFQEEIENVVFSHLEDEDKLSFRNFSELIENKKLIADKEIKSIQDDLQTAISSLIKLENKKNPNYVASIQGRLKQKREELAALEKPKEVKDPNSDNLLSGLNKETLEKIEKIKIQIDELTNLISSKKDTKQNLIVEKSELDNFVQDLKLKEQEIVHFQSEYKDLTEKYSLKIENIIKVDFDYKELDKLIKLKKDNIDKIQKEISGDQQNPENSLEGKLAKANDQLNQEQKKLDSTQKQYQDYLKDLKQFEAKKIEIEGDDDKTNTLKYFEKELHYIDFEIENEIQTKRAEILNYSERIFSIKETIVEIYRKVKLKIDEKIDENKSLLEDYNINIDASIVFKENFKDKFMNFISKQKKGSFYGKETGLVQLIKALEDCDASKVEDIKDFIRKIIQLLNNDYREGQNNETRFVDDQIVELDEFYSYLYSLQYLDYNYRLKLGEKNLEQLSPGERGALLLVFYLLLDNNDIPLILDQPEDNLDNHSVANVLVPFIRRAKQKRQIILVTHNPNLAVVADAEQIIWVDIDKKEKNKFQYISGSIENREVNTRIVNVLEGAMPAFNKRKQKYYE</sequence>
<evidence type="ECO:0000259" key="5">
    <source>
        <dbReference type="Pfam" id="PF13304"/>
    </source>
</evidence>
<feature type="coiled-coil region" evidence="4">
    <location>
        <begin position="542"/>
        <end position="692"/>
    </location>
</feature>
<dbReference type="InterPro" id="IPR054787">
    <property type="entry name" value="TrlF_ATPase"/>
</dbReference>
<reference evidence="7" key="1">
    <citation type="journal article" date="2019" name="Int. J. Syst. Evol. Microbiol.">
        <title>The Global Catalogue of Microorganisms (GCM) 10K type strain sequencing project: providing services to taxonomists for standard genome sequencing and annotation.</title>
        <authorList>
            <consortium name="The Broad Institute Genomics Platform"/>
            <consortium name="The Broad Institute Genome Sequencing Center for Infectious Disease"/>
            <person name="Wu L."/>
            <person name="Ma J."/>
        </authorList>
    </citation>
    <scope>NUCLEOTIDE SEQUENCE [LARGE SCALE GENOMIC DNA]</scope>
    <source>
        <strain evidence="7">JCM 17111</strain>
    </source>
</reference>
<keyword evidence="1" id="KW-0813">Transport</keyword>
<dbReference type="NCBIfam" id="NF045780">
    <property type="entry name" value="TrlF_fam_ATP"/>
    <property type="match status" value="1"/>
</dbReference>
<comment type="caution">
    <text evidence="6">The sequence shown here is derived from an EMBL/GenBank/DDBJ whole genome shotgun (WGS) entry which is preliminary data.</text>
</comment>
<keyword evidence="2" id="KW-0547">Nucleotide-binding</keyword>
<dbReference type="Gene3D" id="3.40.50.300">
    <property type="entry name" value="P-loop containing nucleotide triphosphate hydrolases"/>
    <property type="match status" value="2"/>
</dbReference>
<dbReference type="EMBL" id="BAABCY010000027">
    <property type="protein sequence ID" value="GAA3560303.1"/>
    <property type="molecule type" value="Genomic_DNA"/>
</dbReference>
<dbReference type="SUPFAM" id="SSF52540">
    <property type="entry name" value="P-loop containing nucleoside triphosphate hydrolases"/>
    <property type="match status" value="1"/>
</dbReference>
<keyword evidence="4" id="KW-0175">Coiled coil</keyword>
<evidence type="ECO:0000256" key="2">
    <source>
        <dbReference type="ARBA" id="ARBA00022741"/>
    </source>
</evidence>
<dbReference type="PANTHER" id="PTHR43553">
    <property type="entry name" value="HEAVY METAL TRANSPORTER"/>
    <property type="match status" value="1"/>
</dbReference>
<dbReference type="Pfam" id="PF13304">
    <property type="entry name" value="AAA_21"/>
    <property type="match status" value="1"/>
</dbReference>
<dbReference type="InterPro" id="IPR027417">
    <property type="entry name" value="P-loop_NTPase"/>
</dbReference>